<feature type="non-terminal residue" evidence="1">
    <location>
        <position position="1"/>
    </location>
</feature>
<accession>A0A371GST0</accession>
<dbReference type="Proteomes" id="UP000257109">
    <property type="component" value="Unassembled WGS sequence"/>
</dbReference>
<evidence type="ECO:0000313" key="1">
    <source>
        <dbReference type="EMBL" id="RDX93599.1"/>
    </source>
</evidence>
<evidence type="ECO:0000313" key="2">
    <source>
        <dbReference type="Proteomes" id="UP000257109"/>
    </source>
</evidence>
<dbReference type="AlphaFoldDB" id="A0A371GST0"/>
<protein>
    <submittedName>
        <fullName evidence="1">Uncharacterized protein</fullName>
    </submittedName>
</protein>
<dbReference type="EMBL" id="QJKJ01004577">
    <property type="protein sequence ID" value="RDX93599.1"/>
    <property type="molecule type" value="Genomic_DNA"/>
</dbReference>
<organism evidence="1 2">
    <name type="scientific">Mucuna pruriens</name>
    <name type="common">Velvet bean</name>
    <name type="synonym">Dolichos pruriens</name>
    <dbReference type="NCBI Taxonomy" id="157652"/>
    <lineage>
        <taxon>Eukaryota</taxon>
        <taxon>Viridiplantae</taxon>
        <taxon>Streptophyta</taxon>
        <taxon>Embryophyta</taxon>
        <taxon>Tracheophyta</taxon>
        <taxon>Spermatophyta</taxon>
        <taxon>Magnoliopsida</taxon>
        <taxon>eudicotyledons</taxon>
        <taxon>Gunneridae</taxon>
        <taxon>Pentapetalae</taxon>
        <taxon>rosids</taxon>
        <taxon>fabids</taxon>
        <taxon>Fabales</taxon>
        <taxon>Fabaceae</taxon>
        <taxon>Papilionoideae</taxon>
        <taxon>50 kb inversion clade</taxon>
        <taxon>NPAAA clade</taxon>
        <taxon>indigoferoid/millettioid clade</taxon>
        <taxon>Phaseoleae</taxon>
        <taxon>Mucuna</taxon>
    </lineage>
</organism>
<gene>
    <name evidence="1" type="ORF">CR513_24118</name>
</gene>
<proteinExistence type="predicted"/>
<reference evidence="1" key="1">
    <citation type="submission" date="2018-05" db="EMBL/GenBank/DDBJ databases">
        <title>Draft genome of Mucuna pruriens seed.</title>
        <authorList>
            <person name="Nnadi N.E."/>
            <person name="Vos R."/>
            <person name="Hasami M.H."/>
            <person name="Devisetty U.K."/>
            <person name="Aguiy J.C."/>
        </authorList>
    </citation>
    <scope>NUCLEOTIDE SEQUENCE [LARGE SCALE GENOMIC DNA]</scope>
    <source>
        <strain evidence="1">JCA_2017</strain>
    </source>
</reference>
<name>A0A371GST0_MUCPR</name>
<keyword evidence="2" id="KW-1185">Reference proteome</keyword>
<comment type="caution">
    <text evidence="1">The sequence shown here is derived from an EMBL/GenBank/DDBJ whole genome shotgun (WGS) entry which is preliminary data.</text>
</comment>
<sequence length="66" mass="8189">MYTQLKEYIKGDITKIFYRYSFPLMNIKRTVIKYLYKVTTIKTFEQMVHKIRLCCIKNNYLPEREK</sequence>